<dbReference type="GeneID" id="25906606"/>
<proteinExistence type="predicted"/>
<dbReference type="InterPro" id="IPR000403">
    <property type="entry name" value="PI3/4_kinase_cat_dom"/>
</dbReference>
<evidence type="ECO:0000256" key="5">
    <source>
        <dbReference type="ARBA" id="ARBA00022741"/>
    </source>
</evidence>
<dbReference type="PROSITE" id="PS00916">
    <property type="entry name" value="PI3_4_KINASE_2"/>
    <property type="match status" value="1"/>
</dbReference>
<dbReference type="RefSeq" id="XP_014155485.1">
    <property type="nucleotide sequence ID" value="XM_014300010.1"/>
</dbReference>
<dbReference type="OrthoDB" id="381190at2759"/>
<evidence type="ECO:0000313" key="14">
    <source>
        <dbReference type="Proteomes" id="UP000054560"/>
    </source>
</evidence>
<evidence type="ECO:0000313" key="13">
    <source>
        <dbReference type="EMBL" id="KNC81583.1"/>
    </source>
</evidence>
<dbReference type="InterPro" id="IPR036940">
    <property type="entry name" value="PI3/4_kinase_cat_sf"/>
</dbReference>
<dbReference type="SUPFAM" id="SSF56112">
    <property type="entry name" value="Protein kinase-like (PK-like)"/>
    <property type="match status" value="1"/>
</dbReference>
<evidence type="ECO:0000256" key="9">
    <source>
        <dbReference type="ARBA" id="ARBA00023242"/>
    </source>
</evidence>
<dbReference type="GO" id="GO:0000723">
    <property type="term" value="P:telomere maintenance"/>
    <property type="evidence" value="ECO:0007669"/>
    <property type="project" value="TreeGrafter"/>
</dbReference>
<evidence type="ECO:0000259" key="12">
    <source>
        <dbReference type="PROSITE" id="PS51190"/>
    </source>
</evidence>
<evidence type="ECO:0000256" key="10">
    <source>
        <dbReference type="ARBA" id="ARBA00024420"/>
    </source>
</evidence>
<dbReference type="Pfam" id="PF02260">
    <property type="entry name" value="FATC"/>
    <property type="match status" value="1"/>
</dbReference>
<dbReference type="SMART" id="SM00146">
    <property type="entry name" value="PI3Kc"/>
    <property type="match status" value="1"/>
</dbReference>
<protein>
    <recommendedName>
        <fullName evidence="10">Serine/threonine-protein kinase ATR</fullName>
        <ecNumber evidence="2">2.7.11.1</ecNumber>
    </recommendedName>
</protein>
<dbReference type="GO" id="GO:0005634">
    <property type="term" value="C:nucleus"/>
    <property type="evidence" value="ECO:0007669"/>
    <property type="project" value="UniProtKB-SubCell"/>
</dbReference>
<dbReference type="PROSITE" id="PS50290">
    <property type="entry name" value="PI3_4_KINASE_3"/>
    <property type="match status" value="1"/>
</dbReference>
<dbReference type="PANTHER" id="PTHR11139:SF69">
    <property type="entry name" value="SERINE_THREONINE-PROTEIN KINASE ATR"/>
    <property type="match status" value="1"/>
</dbReference>
<evidence type="ECO:0000256" key="2">
    <source>
        <dbReference type="ARBA" id="ARBA00012513"/>
    </source>
</evidence>
<keyword evidence="6" id="KW-0227">DNA damage</keyword>
<dbReference type="GO" id="GO:0006281">
    <property type="term" value="P:DNA repair"/>
    <property type="evidence" value="ECO:0007669"/>
    <property type="project" value="TreeGrafter"/>
</dbReference>
<dbReference type="Proteomes" id="UP000054560">
    <property type="component" value="Unassembled WGS sequence"/>
</dbReference>
<dbReference type="InterPro" id="IPR003152">
    <property type="entry name" value="FATC_dom"/>
</dbReference>
<evidence type="ECO:0000259" key="11">
    <source>
        <dbReference type="PROSITE" id="PS50290"/>
    </source>
</evidence>
<evidence type="ECO:0000256" key="6">
    <source>
        <dbReference type="ARBA" id="ARBA00022763"/>
    </source>
</evidence>
<keyword evidence="9" id="KW-0539">Nucleus</keyword>
<reference evidence="13 14" key="1">
    <citation type="submission" date="2011-02" db="EMBL/GenBank/DDBJ databases">
        <title>The Genome Sequence of Sphaeroforma arctica JP610.</title>
        <authorList>
            <consortium name="The Broad Institute Genome Sequencing Platform"/>
            <person name="Russ C."/>
            <person name="Cuomo C."/>
            <person name="Young S.K."/>
            <person name="Zeng Q."/>
            <person name="Gargeya S."/>
            <person name="Alvarado L."/>
            <person name="Berlin A."/>
            <person name="Chapman S.B."/>
            <person name="Chen Z."/>
            <person name="Freedman E."/>
            <person name="Gellesch M."/>
            <person name="Goldberg J."/>
            <person name="Griggs A."/>
            <person name="Gujja S."/>
            <person name="Heilman E."/>
            <person name="Heiman D."/>
            <person name="Howarth C."/>
            <person name="Mehta T."/>
            <person name="Neiman D."/>
            <person name="Pearson M."/>
            <person name="Roberts A."/>
            <person name="Saif S."/>
            <person name="Shea T."/>
            <person name="Shenoy N."/>
            <person name="Sisk P."/>
            <person name="Stolte C."/>
            <person name="Sykes S."/>
            <person name="White J."/>
            <person name="Yandava C."/>
            <person name="Burger G."/>
            <person name="Gray M.W."/>
            <person name="Holland P.W.H."/>
            <person name="King N."/>
            <person name="Lang F.B.F."/>
            <person name="Roger A.J."/>
            <person name="Ruiz-Trillo I."/>
            <person name="Haas B."/>
            <person name="Nusbaum C."/>
            <person name="Birren B."/>
        </authorList>
    </citation>
    <scope>NUCLEOTIDE SEQUENCE [LARGE SCALE GENOMIC DNA]</scope>
    <source>
        <strain evidence="13 14">JP610</strain>
    </source>
</reference>
<feature type="domain" description="PI3K/PI4K catalytic" evidence="11">
    <location>
        <begin position="1"/>
        <end position="223"/>
    </location>
</feature>
<evidence type="ECO:0000256" key="7">
    <source>
        <dbReference type="ARBA" id="ARBA00022777"/>
    </source>
</evidence>
<keyword evidence="8" id="KW-0067">ATP-binding</keyword>
<dbReference type="Gene3D" id="1.10.1070.11">
    <property type="entry name" value="Phosphatidylinositol 3-/4-kinase, catalytic domain"/>
    <property type="match status" value="1"/>
</dbReference>
<keyword evidence="7" id="KW-0418">Kinase</keyword>
<dbReference type="SMART" id="SM01343">
    <property type="entry name" value="FATC"/>
    <property type="match status" value="1"/>
</dbReference>
<dbReference type="InterPro" id="IPR050517">
    <property type="entry name" value="DDR_Repair_Kinase"/>
</dbReference>
<dbReference type="EMBL" id="KQ242018">
    <property type="protein sequence ID" value="KNC81583.1"/>
    <property type="molecule type" value="Genomic_DNA"/>
</dbReference>
<name>A0A0L0G067_9EUKA</name>
<dbReference type="GO" id="GO:0005694">
    <property type="term" value="C:chromosome"/>
    <property type="evidence" value="ECO:0007669"/>
    <property type="project" value="TreeGrafter"/>
</dbReference>
<keyword evidence="14" id="KW-1185">Reference proteome</keyword>
<feature type="domain" description="FATC" evidence="12">
    <location>
        <begin position="200"/>
        <end position="232"/>
    </location>
</feature>
<accession>A0A0L0G067</accession>
<evidence type="ECO:0000256" key="1">
    <source>
        <dbReference type="ARBA" id="ARBA00004123"/>
    </source>
</evidence>
<sequence>MGRRISMSDLKRPYDKLTKEEKRDPKVMVPIFVNQMLPMWPAVFYKWFLNRFPEPTSWVAAKTAYARSTAVMSIVGYIMGLGDRHGENILFDSKSGEIVHVDFNCMFNAGKLFEIPERVPFRLTHNMIDAFGLTGYEGLFRASCERTLSVMRKEIDTLMSVLTPFIHDPVADSTFKSKTNTIKTVNEVRTRLNGSSHSGLPMSVEGEVTYLIGEATSVDNLSRMYVGWGPYL</sequence>
<dbReference type="EC" id="2.7.11.1" evidence="2"/>
<dbReference type="PROSITE" id="PS51190">
    <property type="entry name" value="FATC"/>
    <property type="match status" value="1"/>
</dbReference>
<dbReference type="GO" id="GO:0004674">
    <property type="term" value="F:protein serine/threonine kinase activity"/>
    <property type="evidence" value="ECO:0007669"/>
    <property type="project" value="UniProtKB-KW"/>
</dbReference>
<keyword evidence="3" id="KW-0723">Serine/threonine-protein kinase</keyword>
<dbReference type="InterPro" id="IPR018936">
    <property type="entry name" value="PI3/4_kinase_CS"/>
</dbReference>
<keyword evidence="4" id="KW-0808">Transferase</keyword>
<evidence type="ECO:0000256" key="4">
    <source>
        <dbReference type="ARBA" id="ARBA00022679"/>
    </source>
</evidence>
<evidence type="ECO:0000256" key="8">
    <source>
        <dbReference type="ARBA" id="ARBA00022840"/>
    </source>
</evidence>
<dbReference type="STRING" id="667725.A0A0L0G067"/>
<organism evidence="13 14">
    <name type="scientific">Sphaeroforma arctica JP610</name>
    <dbReference type="NCBI Taxonomy" id="667725"/>
    <lineage>
        <taxon>Eukaryota</taxon>
        <taxon>Ichthyosporea</taxon>
        <taxon>Ichthyophonida</taxon>
        <taxon>Sphaeroforma</taxon>
    </lineage>
</organism>
<dbReference type="GO" id="GO:0000077">
    <property type="term" value="P:DNA damage checkpoint signaling"/>
    <property type="evidence" value="ECO:0007669"/>
    <property type="project" value="TreeGrafter"/>
</dbReference>
<dbReference type="GO" id="GO:0005524">
    <property type="term" value="F:ATP binding"/>
    <property type="evidence" value="ECO:0007669"/>
    <property type="project" value="UniProtKB-KW"/>
</dbReference>
<keyword evidence="5" id="KW-0547">Nucleotide-binding</keyword>
<evidence type="ECO:0000256" key="3">
    <source>
        <dbReference type="ARBA" id="ARBA00022527"/>
    </source>
</evidence>
<dbReference type="Pfam" id="PF00454">
    <property type="entry name" value="PI3_PI4_kinase"/>
    <property type="match status" value="1"/>
</dbReference>
<dbReference type="eggNOG" id="KOG0890">
    <property type="taxonomic scope" value="Eukaryota"/>
</dbReference>
<dbReference type="PANTHER" id="PTHR11139">
    <property type="entry name" value="ATAXIA TELANGIECTASIA MUTATED ATM -RELATED"/>
    <property type="match status" value="1"/>
</dbReference>
<dbReference type="InterPro" id="IPR011009">
    <property type="entry name" value="Kinase-like_dom_sf"/>
</dbReference>
<dbReference type="AlphaFoldDB" id="A0A0L0G067"/>
<gene>
    <name evidence="13" type="ORF">SARC_06102</name>
</gene>
<comment type="subcellular location">
    <subcellularLocation>
        <location evidence="1">Nucleus</location>
    </subcellularLocation>
</comment>